<dbReference type="Proteomes" id="UP000230709">
    <property type="component" value="Chromosome"/>
</dbReference>
<dbReference type="RefSeq" id="WP_003611368.1">
    <property type="nucleotide sequence ID" value="NZ_ADVE02000001.1"/>
</dbReference>
<feature type="domain" description="UspA" evidence="2">
    <location>
        <begin position="201"/>
        <end position="268"/>
    </location>
</feature>
<name>A0A2D2CXV8_METT3</name>
<comment type="similarity">
    <text evidence="1">Belongs to the universal stress protein A family.</text>
</comment>
<dbReference type="PANTHER" id="PTHR46268">
    <property type="entry name" value="STRESS RESPONSE PROTEIN NHAX"/>
    <property type="match status" value="1"/>
</dbReference>
<feature type="domain" description="UspA" evidence="2">
    <location>
        <begin position="6"/>
        <end position="142"/>
    </location>
</feature>
<dbReference type="Pfam" id="PF00582">
    <property type="entry name" value="Usp"/>
    <property type="match status" value="2"/>
</dbReference>
<dbReference type="InterPro" id="IPR006015">
    <property type="entry name" value="Universal_stress_UspA"/>
</dbReference>
<organism evidence="3 4">
    <name type="scientific">Methylosinus trichosporium (strain ATCC 35070 / NCIMB 11131 / UNIQEM 75 / OB3b)</name>
    <dbReference type="NCBI Taxonomy" id="595536"/>
    <lineage>
        <taxon>Bacteria</taxon>
        <taxon>Pseudomonadati</taxon>
        <taxon>Pseudomonadota</taxon>
        <taxon>Alphaproteobacteria</taxon>
        <taxon>Hyphomicrobiales</taxon>
        <taxon>Methylocystaceae</taxon>
        <taxon>Methylosinus</taxon>
    </lineage>
</organism>
<reference evidence="4" key="1">
    <citation type="submission" date="2017-10" db="EMBL/GenBank/DDBJ databases">
        <title>Completed PacBio SMRT sequence of Methylosinus trichosporium OB3b reveals presence of a third large plasmid.</title>
        <authorList>
            <person name="Charles T.C."/>
            <person name="Lynch M.D.J."/>
            <person name="Heil J.R."/>
            <person name="Cheng J."/>
        </authorList>
    </citation>
    <scope>NUCLEOTIDE SEQUENCE [LARGE SCALE GENOMIC DNA]</scope>
    <source>
        <strain evidence="4">OB3b</strain>
    </source>
</reference>
<evidence type="ECO:0000256" key="1">
    <source>
        <dbReference type="ARBA" id="ARBA00008791"/>
    </source>
</evidence>
<evidence type="ECO:0000313" key="4">
    <source>
        <dbReference type="Proteomes" id="UP000230709"/>
    </source>
</evidence>
<dbReference type="InterPro" id="IPR014729">
    <property type="entry name" value="Rossmann-like_a/b/a_fold"/>
</dbReference>
<keyword evidence="4" id="KW-1185">Reference proteome</keyword>
<accession>A0A2D2CXV8</accession>
<dbReference type="STRING" id="595536.GCA_000178815_03857"/>
<gene>
    <name evidence="3" type="ORF">CQW49_06505</name>
</gene>
<dbReference type="AlphaFoldDB" id="A0A2D2CXV8"/>
<sequence length="274" mass="29061">MSDDYFRSIVFPTDFSPQSSAAFAHALRMAVAARGLLHLLHIGGAGEPHDWSQFPHVRDTLADWGMIERGASEAAVAERLGCDIRKALVKAHDPVNGIRSYLELHRCDLLILATHASALQRLLLGSTAEAAAQAAGTPALFLRDGQKGFVDAGTGEMRLRLVLMAVDLTDAAEPAWLWLSRAAARLDPACRIRLLHVGEAAPRLGASAPAVELRHGPVAETIIDHAREIGADLIAMPTSGLQGWTQALKGSVSAKVIHGADQPVLVIPAQALGG</sequence>
<dbReference type="PRINTS" id="PR01438">
    <property type="entry name" value="UNVRSLSTRESS"/>
</dbReference>
<dbReference type="PANTHER" id="PTHR46268:SF6">
    <property type="entry name" value="UNIVERSAL STRESS PROTEIN UP12"/>
    <property type="match status" value="1"/>
</dbReference>
<dbReference type="Gene3D" id="3.40.50.620">
    <property type="entry name" value="HUPs"/>
    <property type="match status" value="2"/>
</dbReference>
<evidence type="ECO:0000313" key="3">
    <source>
        <dbReference type="EMBL" id="ATQ67577.1"/>
    </source>
</evidence>
<dbReference type="InterPro" id="IPR006016">
    <property type="entry name" value="UspA"/>
</dbReference>
<dbReference type="KEGG" id="mtw:CQW49_06505"/>
<protein>
    <submittedName>
        <fullName evidence="3">Universal stress protein</fullName>
    </submittedName>
</protein>
<dbReference type="CDD" id="cd00293">
    <property type="entry name" value="USP-like"/>
    <property type="match status" value="2"/>
</dbReference>
<evidence type="ECO:0000259" key="2">
    <source>
        <dbReference type="Pfam" id="PF00582"/>
    </source>
</evidence>
<dbReference type="EMBL" id="CP023737">
    <property type="protein sequence ID" value="ATQ67577.1"/>
    <property type="molecule type" value="Genomic_DNA"/>
</dbReference>
<dbReference type="SUPFAM" id="SSF52402">
    <property type="entry name" value="Adenine nucleotide alpha hydrolases-like"/>
    <property type="match status" value="2"/>
</dbReference>
<proteinExistence type="inferred from homology"/>